<organism evidence="5 6">
    <name type="scientific">Fragilariopsis cylindrus CCMP1102</name>
    <dbReference type="NCBI Taxonomy" id="635003"/>
    <lineage>
        <taxon>Eukaryota</taxon>
        <taxon>Sar</taxon>
        <taxon>Stramenopiles</taxon>
        <taxon>Ochrophyta</taxon>
        <taxon>Bacillariophyta</taxon>
        <taxon>Bacillariophyceae</taxon>
        <taxon>Bacillariophycidae</taxon>
        <taxon>Bacillariales</taxon>
        <taxon>Bacillariaceae</taxon>
        <taxon>Fragilariopsis</taxon>
    </lineage>
</organism>
<dbReference type="EMBL" id="KV784354">
    <property type="protein sequence ID" value="OEU21211.1"/>
    <property type="molecule type" value="Genomic_DNA"/>
</dbReference>
<gene>
    <name evidence="5" type="ORF">FRACYDRAFT_234837</name>
</gene>
<sequence length="342" mass="36917">MSSNPETDATAGLLDSTSVMRSYLDLIETNMNLSTVRSLALKTIAHPQIFCGFDEFKTCCSQLLLTQQGQPQTTAASNSLFNTLDLFSFGTLNDYQKQGESTGQPEAEHYLPLNEPALAKLRQLTVLTCIQKACFDGKTRISYDVVAEALGLTTDTMQDEGISFDATTATTTTTTTTAIRDVEDVIVQCLYADVLKGKLCQKTRTFGWQGECLPVVSSRDIPPTLIPSLLSELQGLGRRLEESGIEVTQAQEQVTQGLQDTAQYWKNVRNQKKTTTKDGSNSSGGGGDNAVARSIFGENSGGTQGNFWHESSGAGGSGRSRSTKRSRGGMSGNFLMDAGKRI</sequence>
<dbReference type="OrthoDB" id="46999at2759"/>
<feature type="domain" description="PCI" evidence="4">
    <location>
        <begin position="115"/>
        <end position="205"/>
    </location>
</feature>
<dbReference type="InParanoid" id="A0A1E7FSQ0"/>
<proteinExistence type="inferred from homology"/>
<comment type="similarity">
    <text evidence="1">Belongs to the CSN7/EIF3M family. CSN7 subfamily.</text>
</comment>
<evidence type="ECO:0000256" key="1">
    <source>
        <dbReference type="ARBA" id="ARBA00008482"/>
    </source>
</evidence>
<keyword evidence="6" id="KW-1185">Reference proteome</keyword>
<dbReference type="KEGG" id="fcy:FRACYDRAFT_234837"/>
<reference evidence="5 6" key="1">
    <citation type="submission" date="2016-09" db="EMBL/GenBank/DDBJ databases">
        <title>Extensive genetic diversity and differential bi-allelic expression allows diatom success in the polar Southern Ocean.</title>
        <authorList>
            <consortium name="DOE Joint Genome Institute"/>
            <person name="Mock T."/>
            <person name="Otillar R.P."/>
            <person name="Strauss J."/>
            <person name="Dupont C."/>
            <person name="Frickenhaus S."/>
            <person name="Maumus F."/>
            <person name="Mcmullan M."/>
            <person name="Sanges R."/>
            <person name="Schmutz J."/>
            <person name="Toseland A."/>
            <person name="Valas R."/>
            <person name="Veluchamy A."/>
            <person name="Ward B.J."/>
            <person name="Allen A."/>
            <person name="Barry K."/>
            <person name="Falciatore A."/>
            <person name="Ferrante M."/>
            <person name="Fortunato A.E."/>
            <person name="Gloeckner G."/>
            <person name="Gruber A."/>
            <person name="Hipkin R."/>
            <person name="Janech M."/>
            <person name="Kroth P."/>
            <person name="Leese F."/>
            <person name="Lindquist E."/>
            <person name="Lyon B.R."/>
            <person name="Martin J."/>
            <person name="Mayer C."/>
            <person name="Parker M."/>
            <person name="Quesneville H."/>
            <person name="Raymond J."/>
            <person name="Uhlig C."/>
            <person name="Valentin K.U."/>
            <person name="Worden A.Z."/>
            <person name="Armbrust E.V."/>
            <person name="Bowler C."/>
            <person name="Green B."/>
            <person name="Moulton V."/>
            <person name="Van Oosterhout C."/>
            <person name="Grigoriev I."/>
        </authorList>
    </citation>
    <scope>NUCLEOTIDE SEQUENCE [LARGE SCALE GENOMIC DNA]</scope>
    <source>
        <strain evidence="5 6">CCMP1102</strain>
    </source>
</reference>
<evidence type="ECO:0000313" key="5">
    <source>
        <dbReference type="EMBL" id="OEU21211.1"/>
    </source>
</evidence>
<name>A0A1E7FSQ0_9STRA</name>
<dbReference type="Pfam" id="PF01399">
    <property type="entry name" value="PCI"/>
    <property type="match status" value="1"/>
</dbReference>
<evidence type="ECO:0000256" key="3">
    <source>
        <dbReference type="SAM" id="MobiDB-lite"/>
    </source>
</evidence>
<feature type="region of interest" description="Disordered" evidence="3">
    <location>
        <begin position="270"/>
        <end position="342"/>
    </location>
</feature>
<dbReference type="InterPro" id="IPR000717">
    <property type="entry name" value="PCI_dom"/>
</dbReference>
<dbReference type="PANTHER" id="PTHR15350">
    <property type="entry name" value="COP9 SIGNALOSOME COMPLEX SUBUNIT 7/DENDRITIC CELL PROTEIN GA17"/>
    <property type="match status" value="1"/>
</dbReference>
<dbReference type="Proteomes" id="UP000095751">
    <property type="component" value="Unassembled WGS sequence"/>
</dbReference>
<keyword evidence="2" id="KW-0736">Signalosome</keyword>
<evidence type="ECO:0000256" key="2">
    <source>
        <dbReference type="ARBA" id="ARBA00022790"/>
    </source>
</evidence>
<dbReference type="PANTHER" id="PTHR15350:SF5">
    <property type="entry name" value="COP9 SIGNALOSOME COMPLEX SUBUNIT 7"/>
    <property type="match status" value="1"/>
</dbReference>
<dbReference type="InterPro" id="IPR045237">
    <property type="entry name" value="COPS7/eIF3m"/>
</dbReference>
<dbReference type="GO" id="GO:0008180">
    <property type="term" value="C:COP9 signalosome"/>
    <property type="evidence" value="ECO:0007669"/>
    <property type="project" value="UniProtKB-KW"/>
</dbReference>
<dbReference type="AlphaFoldDB" id="A0A1E7FSQ0"/>
<evidence type="ECO:0000313" key="6">
    <source>
        <dbReference type="Proteomes" id="UP000095751"/>
    </source>
</evidence>
<accession>A0A1E7FSQ0</accession>
<protein>
    <recommendedName>
        <fullName evidence="4">PCI domain-containing protein</fullName>
    </recommendedName>
</protein>
<evidence type="ECO:0000259" key="4">
    <source>
        <dbReference type="Pfam" id="PF01399"/>
    </source>
</evidence>